<evidence type="ECO:0000313" key="2">
    <source>
        <dbReference type="EMBL" id="KAH9373896.1"/>
    </source>
</evidence>
<accession>A0A9J6GHA3</accession>
<dbReference type="VEuPathDB" id="VectorBase:HLOH_057217"/>
<proteinExistence type="predicted"/>
<evidence type="ECO:0000313" key="3">
    <source>
        <dbReference type="Proteomes" id="UP000821853"/>
    </source>
</evidence>
<sequence>MFRKVVTNPRHFNPYLVVRPNALPPEINLSLLTSACGARLRLFPDTRICIGCGQPNPDEDHRNTLQAEVSTMRRPARYRWPRVHQSFQDPVRGAKATMGTTTTTRTGRIWRGFPNVAPRAQRQRRAAVQRTEQRKWPPRALPVEAGGAGREPALGDSWTGGVGCPERSRARRRSGERDTTRTFEIERRGDQRGNTHTKVGWANESPKARTPESPSATPSHVTQGESALVTELKNIIERQNAQIHELMSRLEKITGNTQQKETQGHEETPVATTREGPRKMPRKRSPSSAPPKTTQNAETQEMEAEESPQDINQQQTINKKAGEQTRITPGEAAILAALGRLEERITSLEVKHDRLAARVSAMEVRNRKGTTDNASLTPVLYRRSTSDDLKLEVVCSDHGSVLPCTQFATVTLGDATGFVQTPLNPRRLLQRRRPHLLHRSACFEVPSWEGLKRSLGRCRCCLVSRFLHGSPPWAPFPPAWLRCPTQMSRGDRAFPQPPSIDQASESVQTDLPAVSQTARSGGQKKRVHRAQWMALASGVNSRRAGKRAGSRPALRTAFTRSVASTQGGYSLRCV</sequence>
<dbReference type="Proteomes" id="UP000821853">
    <property type="component" value="Chromosome 4"/>
</dbReference>
<keyword evidence="3" id="KW-1185">Reference proteome</keyword>
<organism evidence="2 3">
    <name type="scientific">Haemaphysalis longicornis</name>
    <name type="common">Bush tick</name>
    <dbReference type="NCBI Taxonomy" id="44386"/>
    <lineage>
        <taxon>Eukaryota</taxon>
        <taxon>Metazoa</taxon>
        <taxon>Ecdysozoa</taxon>
        <taxon>Arthropoda</taxon>
        <taxon>Chelicerata</taxon>
        <taxon>Arachnida</taxon>
        <taxon>Acari</taxon>
        <taxon>Parasitiformes</taxon>
        <taxon>Ixodida</taxon>
        <taxon>Ixodoidea</taxon>
        <taxon>Ixodidae</taxon>
        <taxon>Haemaphysalinae</taxon>
        <taxon>Haemaphysalis</taxon>
    </lineage>
</organism>
<protein>
    <submittedName>
        <fullName evidence="2">Uncharacterized protein</fullName>
    </submittedName>
</protein>
<dbReference type="AlphaFoldDB" id="A0A9J6GHA3"/>
<reference evidence="2 3" key="1">
    <citation type="journal article" date="2020" name="Cell">
        <title>Large-Scale Comparative Analyses of Tick Genomes Elucidate Their Genetic Diversity and Vector Capacities.</title>
        <authorList>
            <consortium name="Tick Genome and Microbiome Consortium (TIGMIC)"/>
            <person name="Jia N."/>
            <person name="Wang J."/>
            <person name="Shi W."/>
            <person name="Du L."/>
            <person name="Sun Y."/>
            <person name="Zhan W."/>
            <person name="Jiang J.F."/>
            <person name="Wang Q."/>
            <person name="Zhang B."/>
            <person name="Ji P."/>
            <person name="Bell-Sakyi L."/>
            <person name="Cui X.M."/>
            <person name="Yuan T.T."/>
            <person name="Jiang B.G."/>
            <person name="Yang W.F."/>
            <person name="Lam T.T."/>
            <person name="Chang Q.C."/>
            <person name="Ding S.J."/>
            <person name="Wang X.J."/>
            <person name="Zhu J.G."/>
            <person name="Ruan X.D."/>
            <person name="Zhao L."/>
            <person name="Wei J.T."/>
            <person name="Ye R.Z."/>
            <person name="Que T.C."/>
            <person name="Du C.H."/>
            <person name="Zhou Y.H."/>
            <person name="Cheng J.X."/>
            <person name="Dai P.F."/>
            <person name="Guo W.B."/>
            <person name="Han X.H."/>
            <person name="Huang E.J."/>
            <person name="Li L.F."/>
            <person name="Wei W."/>
            <person name="Gao Y.C."/>
            <person name="Liu J.Z."/>
            <person name="Shao H.Z."/>
            <person name="Wang X."/>
            <person name="Wang C.C."/>
            <person name="Yang T.C."/>
            <person name="Huo Q.B."/>
            <person name="Li W."/>
            <person name="Chen H.Y."/>
            <person name="Chen S.E."/>
            <person name="Zhou L.G."/>
            <person name="Ni X.B."/>
            <person name="Tian J.H."/>
            <person name="Sheng Y."/>
            <person name="Liu T."/>
            <person name="Pan Y.S."/>
            <person name="Xia L.Y."/>
            <person name="Li J."/>
            <person name="Zhao F."/>
            <person name="Cao W.C."/>
        </authorList>
    </citation>
    <scope>NUCLEOTIDE SEQUENCE [LARGE SCALE GENOMIC DNA]</scope>
    <source>
        <strain evidence="2">HaeL-2018</strain>
    </source>
</reference>
<evidence type="ECO:0000256" key="1">
    <source>
        <dbReference type="SAM" id="MobiDB-lite"/>
    </source>
</evidence>
<name>A0A9J6GHA3_HAELO</name>
<feature type="region of interest" description="Disordered" evidence="1">
    <location>
        <begin position="140"/>
        <end position="224"/>
    </location>
</feature>
<feature type="compositionally biased region" description="Basic and acidic residues" evidence="1">
    <location>
        <begin position="173"/>
        <end position="193"/>
    </location>
</feature>
<feature type="compositionally biased region" description="Polar residues" evidence="1">
    <location>
        <begin position="212"/>
        <end position="224"/>
    </location>
</feature>
<feature type="region of interest" description="Disordered" evidence="1">
    <location>
        <begin position="255"/>
        <end position="315"/>
    </location>
</feature>
<comment type="caution">
    <text evidence="2">The sequence shown here is derived from an EMBL/GenBank/DDBJ whole genome shotgun (WGS) entry which is preliminary data.</text>
</comment>
<feature type="region of interest" description="Disordered" evidence="1">
    <location>
        <begin position="501"/>
        <end position="526"/>
    </location>
</feature>
<dbReference type="EMBL" id="JABSTR010000006">
    <property type="protein sequence ID" value="KAH9373896.1"/>
    <property type="molecule type" value="Genomic_DNA"/>
</dbReference>
<feature type="compositionally biased region" description="Polar residues" evidence="1">
    <location>
        <begin position="501"/>
        <end position="520"/>
    </location>
</feature>
<gene>
    <name evidence="2" type="ORF">HPB48_012035</name>
</gene>